<keyword evidence="2" id="KW-0964">Secreted</keyword>
<evidence type="ECO:0000313" key="6">
    <source>
        <dbReference type="Ensembl" id="ENSTMTP00000017936.1"/>
    </source>
</evidence>
<evidence type="ECO:0000256" key="4">
    <source>
        <dbReference type="PIRSR" id="PIRSR613273-3"/>
    </source>
</evidence>
<dbReference type="GeneTree" id="ENSGT00940000157553"/>
<comment type="subcellular location">
    <subcellularLocation>
        <location evidence="1">Secreted</location>
    </subcellularLocation>
</comment>
<dbReference type="InterPro" id="IPR036383">
    <property type="entry name" value="TSP1_rpt_sf"/>
</dbReference>
<keyword evidence="3 4" id="KW-1015">Disulfide bond</keyword>
<evidence type="ECO:0000256" key="3">
    <source>
        <dbReference type="ARBA" id="ARBA00023157"/>
    </source>
</evidence>
<dbReference type="InterPro" id="IPR013273">
    <property type="entry name" value="ADAMTS/ADAMTS-like"/>
</dbReference>
<dbReference type="Pfam" id="PF00090">
    <property type="entry name" value="TSP_1"/>
    <property type="match status" value="1"/>
</dbReference>
<keyword evidence="7" id="KW-1185">Reference proteome</keyword>
<dbReference type="InterPro" id="IPR000884">
    <property type="entry name" value="TSP1_rpt"/>
</dbReference>
<dbReference type="PRINTS" id="PR01857">
    <property type="entry name" value="ADAMTSFAMILY"/>
</dbReference>
<dbReference type="Ensembl" id="ENSTMTT00000018573.1">
    <property type="protein sequence ID" value="ENSTMTP00000017936.1"/>
    <property type="gene ID" value="ENSTMTG00000013113.1"/>
</dbReference>
<feature type="disulfide bond" evidence="4">
    <location>
        <begin position="38"/>
        <end position="63"/>
    </location>
</feature>
<dbReference type="PANTHER" id="PTHR13723">
    <property type="entry name" value="ADAMTS A DISINTEGRIN AND METALLOPROTEASE WITH THROMBOSPONDIN MOTIFS PROTEASE"/>
    <property type="match status" value="1"/>
</dbReference>
<reference evidence="6" key="2">
    <citation type="submission" date="2025-09" db="UniProtKB">
        <authorList>
            <consortium name="Ensembl"/>
        </authorList>
    </citation>
    <scope>IDENTIFICATION</scope>
</reference>
<dbReference type="GO" id="GO:0005576">
    <property type="term" value="C:extracellular region"/>
    <property type="evidence" value="ECO:0007669"/>
    <property type="project" value="UniProtKB-SubCell"/>
</dbReference>
<evidence type="ECO:0000313" key="7">
    <source>
        <dbReference type="Proteomes" id="UP000472274"/>
    </source>
</evidence>
<dbReference type="AlphaFoldDB" id="A0A674J7T2"/>
<dbReference type="PANTHER" id="PTHR13723:SF167">
    <property type="entry name" value="A DISINTEGRIN AND METALLOPROTEINASE WITH THROMBOSPONDIN MOTIFS 18"/>
    <property type="match status" value="1"/>
</dbReference>
<dbReference type="SMART" id="SM00209">
    <property type="entry name" value="TSP1"/>
    <property type="match status" value="1"/>
</dbReference>
<evidence type="ECO:0000259" key="5">
    <source>
        <dbReference type="Pfam" id="PF19236"/>
    </source>
</evidence>
<sequence>MAGLAPGSFLLSSLLGSTNHGPKPVNGQWAAWSEWSKCSRTCGGGVTYQERHCNNPNRIYQLCNIQPCPPNSLDFRAQQCAEFNSKPFRGWYYSWKPYTKEDRCKLYCTAEDFDFFFAMSSKVKDGTLCSQNKYDVCIDGICEQVGCDRGLGSKAALDACGVCKGDNSTCKFFKGQYLIQSRCKLKLTGRVRGEFISPLFLGYKKTMTINFP</sequence>
<dbReference type="Gene3D" id="2.20.100.10">
    <property type="entry name" value="Thrombospondin type-1 (TSP1) repeat"/>
    <property type="match status" value="1"/>
</dbReference>
<dbReference type="GO" id="GO:0004222">
    <property type="term" value="F:metalloendopeptidase activity"/>
    <property type="evidence" value="ECO:0007669"/>
    <property type="project" value="TreeGrafter"/>
</dbReference>
<evidence type="ECO:0000256" key="2">
    <source>
        <dbReference type="ARBA" id="ARBA00022525"/>
    </source>
</evidence>
<feature type="disulfide bond" evidence="4">
    <location>
        <begin position="42"/>
        <end position="68"/>
    </location>
</feature>
<dbReference type="SUPFAM" id="SSF82895">
    <property type="entry name" value="TSP-1 type 1 repeat"/>
    <property type="match status" value="1"/>
</dbReference>
<dbReference type="PROSITE" id="PS50092">
    <property type="entry name" value="TSP1"/>
    <property type="match status" value="1"/>
</dbReference>
<dbReference type="GO" id="GO:0031012">
    <property type="term" value="C:extracellular matrix"/>
    <property type="evidence" value="ECO:0007669"/>
    <property type="project" value="TreeGrafter"/>
</dbReference>
<dbReference type="Proteomes" id="UP000472274">
    <property type="component" value="Unplaced"/>
</dbReference>
<feature type="domain" description="ADAMTS/ADAMTS-like cysteine-rich" evidence="5">
    <location>
        <begin position="73"/>
        <end position="170"/>
    </location>
</feature>
<organism evidence="6 7">
    <name type="scientific">Terrapene triunguis</name>
    <name type="common">Three-toed box turtle</name>
    <dbReference type="NCBI Taxonomy" id="2587831"/>
    <lineage>
        <taxon>Eukaryota</taxon>
        <taxon>Metazoa</taxon>
        <taxon>Chordata</taxon>
        <taxon>Craniata</taxon>
        <taxon>Vertebrata</taxon>
        <taxon>Euteleostomi</taxon>
        <taxon>Archelosauria</taxon>
        <taxon>Testudinata</taxon>
        <taxon>Testudines</taxon>
        <taxon>Cryptodira</taxon>
        <taxon>Durocryptodira</taxon>
        <taxon>Testudinoidea</taxon>
        <taxon>Emydidae</taxon>
        <taxon>Terrapene</taxon>
    </lineage>
</organism>
<dbReference type="InterPro" id="IPR045371">
    <property type="entry name" value="ADAMTS_CR_3"/>
</dbReference>
<dbReference type="InterPro" id="IPR050439">
    <property type="entry name" value="ADAMTS_ADAMTS-like"/>
</dbReference>
<dbReference type="GO" id="GO:0030198">
    <property type="term" value="P:extracellular matrix organization"/>
    <property type="evidence" value="ECO:0007669"/>
    <property type="project" value="InterPro"/>
</dbReference>
<reference evidence="6" key="1">
    <citation type="submission" date="2025-08" db="UniProtKB">
        <authorList>
            <consortium name="Ensembl"/>
        </authorList>
    </citation>
    <scope>IDENTIFICATION</scope>
</reference>
<protein>
    <recommendedName>
        <fullName evidence="5">ADAMTS/ADAMTS-like cysteine-rich domain-containing protein</fullName>
    </recommendedName>
</protein>
<dbReference type="GO" id="GO:0006508">
    <property type="term" value="P:proteolysis"/>
    <property type="evidence" value="ECO:0007669"/>
    <property type="project" value="TreeGrafter"/>
</dbReference>
<dbReference type="Gene3D" id="2.60.120.830">
    <property type="match status" value="1"/>
</dbReference>
<dbReference type="Pfam" id="PF19236">
    <property type="entry name" value="ADAMTS_CR_3"/>
    <property type="match status" value="1"/>
</dbReference>
<evidence type="ECO:0000256" key="1">
    <source>
        <dbReference type="ARBA" id="ARBA00004613"/>
    </source>
</evidence>
<gene>
    <name evidence="6" type="primary">LOC113409629</name>
</gene>
<name>A0A674J7T2_9SAUR</name>
<accession>A0A674J7T2</accession>
<proteinExistence type="predicted"/>